<organism evidence="2 3">
    <name type="scientific">Sphagnum jensenii</name>
    <dbReference type="NCBI Taxonomy" id="128206"/>
    <lineage>
        <taxon>Eukaryota</taxon>
        <taxon>Viridiplantae</taxon>
        <taxon>Streptophyta</taxon>
        <taxon>Embryophyta</taxon>
        <taxon>Bryophyta</taxon>
        <taxon>Sphagnophytina</taxon>
        <taxon>Sphagnopsida</taxon>
        <taxon>Sphagnales</taxon>
        <taxon>Sphagnaceae</taxon>
        <taxon>Sphagnum</taxon>
    </lineage>
</organism>
<accession>A0ABP1AUW5</accession>
<evidence type="ECO:0000313" key="3">
    <source>
        <dbReference type="Proteomes" id="UP001497522"/>
    </source>
</evidence>
<feature type="region of interest" description="Disordered" evidence="1">
    <location>
        <begin position="89"/>
        <end position="140"/>
    </location>
</feature>
<evidence type="ECO:0000256" key="1">
    <source>
        <dbReference type="SAM" id="MobiDB-lite"/>
    </source>
</evidence>
<reference evidence="2" key="1">
    <citation type="submission" date="2024-03" db="EMBL/GenBank/DDBJ databases">
        <authorList>
            <consortium name="ELIXIR-Norway"/>
            <consortium name="Elixir Norway"/>
        </authorList>
    </citation>
    <scope>NUCLEOTIDE SEQUENCE</scope>
</reference>
<name>A0ABP1AUW5_9BRYO</name>
<feature type="compositionally biased region" description="Basic residues" evidence="1">
    <location>
        <begin position="119"/>
        <end position="128"/>
    </location>
</feature>
<dbReference type="EMBL" id="OZ023717">
    <property type="protein sequence ID" value="CAK9866296.1"/>
    <property type="molecule type" value="Genomic_DNA"/>
</dbReference>
<gene>
    <name evidence="2" type="ORF">CSSPJE1EN2_LOCUS9291</name>
</gene>
<feature type="compositionally biased region" description="Polar residues" evidence="1">
    <location>
        <begin position="99"/>
        <end position="115"/>
    </location>
</feature>
<dbReference type="Proteomes" id="UP001497522">
    <property type="component" value="Chromosome 16"/>
</dbReference>
<protein>
    <submittedName>
        <fullName evidence="2">Uncharacterized protein</fullName>
    </submittedName>
</protein>
<sequence length="179" mass="19492">MDSTTPVCSPPPPPQQQQLLVAGSLLLPGGSQYMARSDATTNKRSDREHLLELEHKLLEARQRLQDLKDDTTGGNACWPKVSSGCKCYPPSRSLRDSQKLNMSTTSGLSLRSNAESSRRSRTSHHRQRQPVTRSLGSVAVEQAPTNAEGLLLAVDKFLSAVESPHSKTTISRSSGSLKE</sequence>
<evidence type="ECO:0000313" key="2">
    <source>
        <dbReference type="EMBL" id="CAK9866296.1"/>
    </source>
</evidence>
<proteinExistence type="predicted"/>
<keyword evidence="3" id="KW-1185">Reference proteome</keyword>